<comment type="function">
    <text evidence="8">Required for box C/D snoRNAs accumulation involved in snoRNA processing, snoRNA transport to the nucleolus and ribosome biogenesis.</text>
</comment>
<dbReference type="SUPFAM" id="SSF144232">
    <property type="entry name" value="HIT/MYND zinc finger-like"/>
    <property type="match status" value="1"/>
</dbReference>
<keyword evidence="2" id="KW-0690">Ribosome biogenesis</keyword>
<dbReference type="GO" id="GO:0048254">
    <property type="term" value="P:snoRNA localization"/>
    <property type="evidence" value="ECO:0007669"/>
    <property type="project" value="TreeGrafter"/>
</dbReference>
<keyword evidence="3" id="KW-0597">Phosphoprotein</keyword>
<evidence type="ECO:0000256" key="3">
    <source>
        <dbReference type="ARBA" id="ARBA00022553"/>
    </source>
</evidence>
<dbReference type="AlphaFoldDB" id="A0A0B7BJQ3"/>
<evidence type="ECO:0000256" key="2">
    <source>
        <dbReference type="ARBA" id="ARBA00022517"/>
    </source>
</evidence>
<reference evidence="15" key="1">
    <citation type="submission" date="2014-12" db="EMBL/GenBank/DDBJ databases">
        <title>Insight into the proteome of Arion vulgaris.</title>
        <authorList>
            <person name="Aradska J."/>
            <person name="Bulat T."/>
            <person name="Smidak R."/>
            <person name="Sarate P."/>
            <person name="Gangsoo J."/>
            <person name="Sialana F."/>
            <person name="Bilban M."/>
            <person name="Lubec G."/>
        </authorList>
    </citation>
    <scope>NUCLEOTIDE SEQUENCE</scope>
    <source>
        <tissue evidence="15">Skin</tissue>
    </source>
</reference>
<keyword evidence="5 13" id="KW-0863">Zinc-finger</keyword>
<keyword evidence="7" id="KW-0832">Ubl conjugation</keyword>
<dbReference type="InterPro" id="IPR051639">
    <property type="entry name" value="BCD1"/>
</dbReference>
<dbReference type="PANTHER" id="PTHR13483:SF3">
    <property type="entry name" value="BOX C_D SNORNA PROTEIN 1"/>
    <property type="match status" value="1"/>
</dbReference>
<keyword evidence="1" id="KW-1017">Isopeptide bond</keyword>
<dbReference type="Pfam" id="PF04438">
    <property type="entry name" value="zf-HIT"/>
    <property type="match status" value="1"/>
</dbReference>
<dbReference type="PANTHER" id="PTHR13483">
    <property type="entry name" value="BOX C_D SNORNA PROTEIN 1-RELATED"/>
    <property type="match status" value="1"/>
</dbReference>
<evidence type="ECO:0000256" key="8">
    <source>
        <dbReference type="ARBA" id="ARBA00049598"/>
    </source>
</evidence>
<evidence type="ECO:0000256" key="6">
    <source>
        <dbReference type="ARBA" id="ARBA00022833"/>
    </source>
</evidence>
<dbReference type="Pfam" id="PF25790">
    <property type="entry name" value="BCD1"/>
    <property type="match status" value="1"/>
</dbReference>
<accession>A0A0B7BJQ3</accession>
<evidence type="ECO:0000256" key="7">
    <source>
        <dbReference type="ARBA" id="ARBA00022843"/>
    </source>
</evidence>
<dbReference type="GO" id="GO:0070761">
    <property type="term" value="C:pre-snoRNP complex"/>
    <property type="evidence" value="ECO:0007669"/>
    <property type="project" value="TreeGrafter"/>
</dbReference>
<evidence type="ECO:0000256" key="10">
    <source>
        <dbReference type="ARBA" id="ARBA00061949"/>
    </source>
</evidence>
<evidence type="ECO:0000256" key="5">
    <source>
        <dbReference type="ARBA" id="ARBA00022771"/>
    </source>
</evidence>
<evidence type="ECO:0000256" key="12">
    <source>
        <dbReference type="ARBA" id="ARBA00077531"/>
    </source>
</evidence>
<comment type="subunit">
    <text evidence="10">Interacts with FBL, SNU13, NOP58, NUFIP1, RUVBL1, RUVBL2 and TAF9. Interacts (via HIT-type zinc finger) with the RUVBL1/RUVBL2 complex in the presence of ADP.</text>
</comment>
<sequence length="353" mass="40312">MDSKLTGDLSQACSIEIKDELHEVEVITVIELDSHNNTFTTNVTTEELAIRSVTHSDLLCEICQSSLSKYTCPGCGVKTCSLPCVKEHKMKLDCSGERDKTSFVDIRNYSDMHLLNDYRFLEDSERRLYSNKMVPENRRRTVAGAPYHLNKRSKLLMTAAYKRGVNLKMVSSALTKNKTNTSFYTISSDTIGWHIEWHFVSTNTIIKDEKVPETTILLEAASKHTNFVQYPSLRKCLEDYRKDRLNKCRLLLKVEGLPANRIRYFELKPTLTIAENLRGHCLTEYPTIMVLSASSDQTEYILLSKNDLHVMSRENSNHLAKHFPELDIQTALETTLLNPKSSLYAVELDSTCN</sequence>
<evidence type="ECO:0000259" key="14">
    <source>
        <dbReference type="PROSITE" id="PS51083"/>
    </source>
</evidence>
<protein>
    <recommendedName>
        <fullName evidence="11">Box C/D snoRNA protein 1</fullName>
    </recommendedName>
    <alternativeName>
        <fullName evidence="12">Zinc finger HIT domain-containing protein 6</fullName>
    </alternativeName>
</protein>
<evidence type="ECO:0000313" key="15">
    <source>
        <dbReference type="EMBL" id="CEK93589.1"/>
    </source>
</evidence>
<dbReference type="PROSITE" id="PS51083">
    <property type="entry name" value="ZF_HIT"/>
    <property type="match status" value="1"/>
</dbReference>
<evidence type="ECO:0000256" key="11">
    <source>
        <dbReference type="ARBA" id="ARBA00068630"/>
    </source>
</evidence>
<dbReference type="FunFam" id="3.30.60.190:FF:000001">
    <property type="entry name" value="box C/D snoRNA protein 1"/>
    <property type="match status" value="1"/>
</dbReference>
<organism evidence="15">
    <name type="scientific">Arion vulgaris</name>
    <dbReference type="NCBI Taxonomy" id="1028688"/>
    <lineage>
        <taxon>Eukaryota</taxon>
        <taxon>Metazoa</taxon>
        <taxon>Spiralia</taxon>
        <taxon>Lophotrochozoa</taxon>
        <taxon>Mollusca</taxon>
        <taxon>Gastropoda</taxon>
        <taxon>Heterobranchia</taxon>
        <taxon>Euthyneura</taxon>
        <taxon>Panpulmonata</taxon>
        <taxon>Eupulmonata</taxon>
        <taxon>Stylommatophora</taxon>
        <taxon>Helicina</taxon>
        <taxon>Arionoidea</taxon>
        <taxon>Arionidae</taxon>
        <taxon>Arion</taxon>
    </lineage>
</organism>
<dbReference type="GO" id="GO:0000492">
    <property type="term" value="P:box C/D snoRNP assembly"/>
    <property type="evidence" value="ECO:0007669"/>
    <property type="project" value="TreeGrafter"/>
</dbReference>
<evidence type="ECO:0000256" key="1">
    <source>
        <dbReference type="ARBA" id="ARBA00022499"/>
    </source>
</evidence>
<keyword evidence="4" id="KW-0479">Metal-binding</keyword>
<comment type="similarity">
    <text evidence="9">Belongs to the BCD1 family.</text>
</comment>
<evidence type="ECO:0000256" key="4">
    <source>
        <dbReference type="ARBA" id="ARBA00022723"/>
    </source>
</evidence>
<dbReference type="GO" id="GO:0005634">
    <property type="term" value="C:nucleus"/>
    <property type="evidence" value="ECO:0007669"/>
    <property type="project" value="TreeGrafter"/>
</dbReference>
<name>A0A0B7BJQ3_9EUPU</name>
<dbReference type="CDD" id="cd23023">
    <property type="entry name" value="zf-HIT_BCD1"/>
    <property type="match status" value="1"/>
</dbReference>
<dbReference type="EMBL" id="HACG01046724">
    <property type="protein sequence ID" value="CEK93589.1"/>
    <property type="molecule type" value="Transcribed_RNA"/>
</dbReference>
<keyword evidence="6" id="KW-0862">Zinc</keyword>
<dbReference type="InterPro" id="IPR057721">
    <property type="entry name" value="BCD1_alpha/beta"/>
</dbReference>
<feature type="domain" description="HIT-type" evidence="14">
    <location>
        <begin position="60"/>
        <end position="94"/>
    </location>
</feature>
<evidence type="ECO:0000256" key="9">
    <source>
        <dbReference type="ARBA" id="ARBA00049654"/>
    </source>
</evidence>
<dbReference type="GO" id="GO:0008270">
    <property type="term" value="F:zinc ion binding"/>
    <property type="evidence" value="ECO:0007669"/>
    <property type="project" value="UniProtKB-UniRule"/>
</dbReference>
<dbReference type="GO" id="GO:0000463">
    <property type="term" value="P:maturation of LSU-rRNA from tricistronic rRNA transcript (SSU-rRNA, 5.8S rRNA, LSU-rRNA)"/>
    <property type="evidence" value="ECO:0007669"/>
    <property type="project" value="TreeGrafter"/>
</dbReference>
<dbReference type="InterPro" id="IPR007529">
    <property type="entry name" value="Znf_HIT"/>
</dbReference>
<proteinExistence type="inferred from homology"/>
<evidence type="ECO:0000256" key="13">
    <source>
        <dbReference type="PROSITE-ProRule" id="PRU00453"/>
    </source>
</evidence>
<gene>
    <name evidence="15" type="primary">ORF196174</name>
</gene>
<dbReference type="Gene3D" id="3.30.60.190">
    <property type="match status" value="1"/>
</dbReference>